<organism evidence="3">
    <name type="scientific">Waddlia chondrophila 2032/99</name>
    <dbReference type="NCBI Taxonomy" id="765953"/>
    <lineage>
        <taxon>Bacteria</taxon>
        <taxon>Pseudomonadati</taxon>
        <taxon>Chlamydiota</taxon>
        <taxon>Chlamydiia</taxon>
        <taxon>Parachlamydiales</taxon>
        <taxon>Waddliaceae</taxon>
        <taxon>Waddlia</taxon>
    </lineage>
</organism>
<feature type="region of interest" description="Disordered" evidence="1">
    <location>
        <begin position="1"/>
        <end position="32"/>
    </location>
</feature>
<dbReference type="AlphaFoldDB" id="F8LCB3"/>
<accession>F8LCB3</accession>
<evidence type="ECO:0000256" key="1">
    <source>
        <dbReference type="SAM" id="MobiDB-lite"/>
    </source>
</evidence>
<name>F8LCB3_9BACT</name>
<evidence type="ECO:0000313" key="3">
    <source>
        <dbReference type="EMBL" id="CCB91127.1"/>
    </source>
</evidence>
<dbReference type="InterPro" id="IPR043736">
    <property type="entry name" value="DUF5681"/>
</dbReference>
<dbReference type="EMBL" id="FR872650">
    <property type="protein sequence ID" value="CCB91127.1"/>
    <property type="molecule type" value="Genomic_DNA"/>
</dbReference>
<evidence type="ECO:0000259" key="2">
    <source>
        <dbReference type="Pfam" id="PF18932"/>
    </source>
</evidence>
<sequence>MSENAGKKQVSTKFQKGQSGNPKGRAKGSKNKATLAAEELLKGELNGICRRLIEEALEGNVQAIKLVLDRVLPARKSPAMSISLPKLNSSSDALNALALITDAVGTAEISPDEGEVLSRIVNSYVKALEAYDFEKRLTDLEQKGDL</sequence>
<reference evidence="3" key="1">
    <citation type="submission" date="2011-05" db="EMBL/GenBank/DDBJ databases">
        <title>Unity in variety -- the pan-genome of the Chlamydiae.</title>
        <authorList>
            <person name="Collingro A."/>
            <person name="Tischler P."/>
            <person name="Weinmaier T."/>
            <person name="Penz T."/>
            <person name="Heinz E."/>
            <person name="Brunham R.C."/>
            <person name="Read T.D."/>
            <person name="Bavoil P.M."/>
            <person name="Sachse K."/>
            <person name="Kahane S."/>
            <person name="Friedman M.G."/>
            <person name="Rattei T."/>
            <person name="Myers G.S.A."/>
            <person name="Horn M."/>
        </authorList>
    </citation>
    <scope>NUCLEOTIDE SEQUENCE</scope>
    <source>
        <strain evidence="3">2032/99</strain>
    </source>
</reference>
<gene>
    <name evidence="3" type="ORF">WCH_CV17520</name>
</gene>
<protein>
    <recommendedName>
        <fullName evidence="2">DUF5681 domain-containing protein</fullName>
    </recommendedName>
</protein>
<dbReference type="Pfam" id="PF18932">
    <property type="entry name" value="DUF5681"/>
    <property type="match status" value="1"/>
</dbReference>
<feature type="compositionally biased region" description="Polar residues" evidence="1">
    <location>
        <begin position="1"/>
        <end position="21"/>
    </location>
</feature>
<feature type="domain" description="DUF5681" evidence="2">
    <location>
        <begin position="11"/>
        <end position="73"/>
    </location>
</feature>
<proteinExistence type="predicted"/>